<evidence type="ECO:0000256" key="14">
    <source>
        <dbReference type="ARBA" id="ARBA00023157"/>
    </source>
</evidence>
<feature type="binding site" evidence="19">
    <location>
        <position position="245"/>
    </location>
    <ligand>
        <name>Ca(2+)</name>
        <dbReference type="ChEBI" id="CHEBI:29108"/>
        <label>2</label>
    </ligand>
</feature>
<keyword evidence="14 21" id="KW-1015">Disulfide bond</keyword>
<comment type="function">
    <text evidence="2">Removal of H(2)O(2), oxidation of toxic reductants, biosynthesis and degradation of lignin, suberization, auxin catabolism, response to environmental stresses such as wounding, pathogen attack and oxidative stress. These functions might be dependent on each isozyme/isoform in each plant tissue.</text>
</comment>
<evidence type="ECO:0000256" key="10">
    <source>
        <dbReference type="ARBA" id="ARBA00022729"/>
    </source>
</evidence>
<evidence type="ECO:0000256" key="3">
    <source>
        <dbReference type="ARBA" id="ARBA00004613"/>
    </source>
</evidence>
<dbReference type="FunFam" id="1.10.420.10:FF:000007">
    <property type="entry name" value="Peroxidase"/>
    <property type="match status" value="1"/>
</dbReference>
<evidence type="ECO:0000256" key="22">
    <source>
        <dbReference type="RuleBase" id="RU362060"/>
    </source>
</evidence>
<feature type="binding site" description="axial binding residue" evidence="19">
    <location>
        <position position="194"/>
    </location>
    <ligand>
        <name>heme b</name>
        <dbReference type="ChEBI" id="CHEBI:60344"/>
    </ligand>
    <ligandPart>
        <name>Fe</name>
        <dbReference type="ChEBI" id="CHEBI:18248"/>
    </ligandPart>
</feature>
<dbReference type="Proteomes" id="UP001370490">
    <property type="component" value="Unassembled WGS sequence"/>
</dbReference>
<proteinExistence type="inferred from homology"/>
<evidence type="ECO:0000256" key="13">
    <source>
        <dbReference type="ARBA" id="ARBA00023004"/>
    </source>
</evidence>
<evidence type="ECO:0000256" key="7">
    <source>
        <dbReference type="ARBA" id="ARBA00022559"/>
    </source>
</evidence>
<feature type="active site" description="Proton acceptor" evidence="17">
    <location>
        <position position="73"/>
    </location>
</feature>
<gene>
    <name evidence="24" type="ORF">RJ641_008281</name>
</gene>
<evidence type="ECO:0000256" key="20">
    <source>
        <dbReference type="PIRSR" id="PIRSR600823-4"/>
    </source>
</evidence>
<dbReference type="GO" id="GO:0006979">
    <property type="term" value="P:response to oxidative stress"/>
    <property type="evidence" value="ECO:0007669"/>
    <property type="project" value="UniProtKB-UniRule"/>
</dbReference>
<dbReference type="InterPro" id="IPR002016">
    <property type="entry name" value="Haem_peroxidase"/>
</dbReference>
<dbReference type="Gene3D" id="1.10.420.10">
    <property type="entry name" value="Peroxidase, domain 2"/>
    <property type="match status" value="1"/>
</dbReference>
<feature type="disulfide bond" evidence="21">
    <location>
        <begin position="124"/>
        <end position="323"/>
    </location>
</feature>
<dbReference type="InterPro" id="IPR033905">
    <property type="entry name" value="Secretory_peroxidase"/>
</dbReference>
<evidence type="ECO:0000256" key="17">
    <source>
        <dbReference type="PIRSR" id="PIRSR600823-1"/>
    </source>
</evidence>
<evidence type="ECO:0000256" key="5">
    <source>
        <dbReference type="ARBA" id="ARBA00012313"/>
    </source>
</evidence>
<evidence type="ECO:0000256" key="2">
    <source>
        <dbReference type="ARBA" id="ARBA00002322"/>
    </source>
</evidence>
<comment type="subcellular location">
    <subcellularLocation>
        <location evidence="3 22">Secreted</location>
    </subcellularLocation>
</comment>
<keyword evidence="11 19" id="KW-0106">Calcium</keyword>
<evidence type="ECO:0000256" key="19">
    <source>
        <dbReference type="PIRSR" id="PIRSR600823-3"/>
    </source>
</evidence>
<feature type="signal peptide" evidence="22">
    <location>
        <begin position="1"/>
        <end position="24"/>
    </location>
</feature>
<dbReference type="GO" id="GO:0020037">
    <property type="term" value="F:heme binding"/>
    <property type="evidence" value="ECO:0007669"/>
    <property type="project" value="UniProtKB-UniRule"/>
</dbReference>
<dbReference type="CDD" id="cd00693">
    <property type="entry name" value="secretory_peroxidase"/>
    <property type="match status" value="1"/>
</dbReference>
<feature type="disulfide bond" evidence="21">
    <location>
        <begin position="75"/>
        <end position="80"/>
    </location>
</feature>
<dbReference type="PRINTS" id="PR00458">
    <property type="entry name" value="PEROXIDASE"/>
</dbReference>
<dbReference type="GO" id="GO:0046872">
    <property type="term" value="F:metal ion binding"/>
    <property type="evidence" value="ECO:0007669"/>
    <property type="project" value="UniProtKB-UniRule"/>
</dbReference>
<dbReference type="Pfam" id="PF00141">
    <property type="entry name" value="peroxidase"/>
    <property type="match status" value="1"/>
</dbReference>
<evidence type="ECO:0000256" key="6">
    <source>
        <dbReference type="ARBA" id="ARBA00022525"/>
    </source>
</evidence>
<evidence type="ECO:0000256" key="4">
    <source>
        <dbReference type="ARBA" id="ARBA00006873"/>
    </source>
</evidence>
<dbReference type="PROSITE" id="PS00436">
    <property type="entry name" value="PEROXIDASE_2"/>
    <property type="match status" value="1"/>
</dbReference>
<keyword evidence="12 22" id="KW-0560">Oxidoreductase</keyword>
<feature type="domain" description="Plant heme peroxidase family profile" evidence="23">
    <location>
        <begin position="29"/>
        <end position="327"/>
    </location>
</feature>
<name>A0AAN8VFK9_9MAGN</name>
<dbReference type="PRINTS" id="PR00461">
    <property type="entry name" value="PLPEROXIDASE"/>
</dbReference>
<keyword evidence="10 22" id="KW-0732">Signal</keyword>
<dbReference type="EC" id="1.11.1.7" evidence="5 22"/>
<keyword evidence="7 22" id="KW-0575">Peroxidase</keyword>
<comment type="similarity">
    <text evidence="22">Belongs to the peroxidase family. Classical plant (class III) peroxidase subfamily.</text>
</comment>
<comment type="catalytic activity">
    <reaction evidence="1 22">
        <text>2 a phenolic donor + H2O2 = 2 a phenolic radical donor + 2 H2O</text>
        <dbReference type="Rhea" id="RHEA:56136"/>
        <dbReference type="ChEBI" id="CHEBI:15377"/>
        <dbReference type="ChEBI" id="CHEBI:16240"/>
        <dbReference type="ChEBI" id="CHEBI:139520"/>
        <dbReference type="ChEBI" id="CHEBI:139521"/>
        <dbReference type="EC" id="1.11.1.7"/>
    </reaction>
</comment>
<dbReference type="InterPro" id="IPR010255">
    <property type="entry name" value="Haem_peroxidase_sf"/>
</dbReference>
<keyword evidence="16 22" id="KW-0376">Hydrogen peroxide</keyword>
<feature type="binding site" evidence="18">
    <location>
        <position position="164"/>
    </location>
    <ligand>
        <name>substrate</name>
    </ligand>
</feature>
<comment type="similarity">
    <text evidence="4">Belongs to the peroxidase family. Ascorbate peroxidase subfamily.</text>
</comment>
<feature type="binding site" evidence="19">
    <location>
        <position position="81"/>
    </location>
    <ligand>
        <name>Ca(2+)</name>
        <dbReference type="ChEBI" id="CHEBI:29108"/>
        <label>1</label>
    </ligand>
</feature>
<dbReference type="InterPro" id="IPR000823">
    <property type="entry name" value="Peroxidase_pln"/>
</dbReference>
<evidence type="ECO:0000259" key="23">
    <source>
        <dbReference type="PROSITE" id="PS50873"/>
    </source>
</evidence>
<comment type="cofactor">
    <cofactor evidence="19 22">
        <name>Ca(2+)</name>
        <dbReference type="ChEBI" id="CHEBI:29108"/>
    </cofactor>
    <text evidence="19 22">Binds 2 calcium ions per subunit.</text>
</comment>
<evidence type="ECO:0000256" key="1">
    <source>
        <dbReference type="ARBA" id="ARBA00000189"/>
    </source>
</evidence>
<evidence type="ECO:0000256" key="16">
    <source>
        <dbReference type="ARBA" id="ARBA00023324"/>
    </source>
</evidence>
<evidence type="ECO:0000256" key="9">
    <source>
        <dbReference type="ARBA" id="ARBA00022723"/>
    </source>
</evidence>
<sequence>MRSWVVLGVVIGVMFVNFVGQCHGGGGWGLQVGFYKGKCKKNVDIERIVFGVIFSRFRKDPTITPALLRMHFHDCFVRGCDASILLDGSDSEKIAGPNLSVRGFDIIDEVKSAVEKACPGVVSCADIIAIATRDAISLAGGKRYPVQTGRRDGLISRAEDVDIPSPAFTVSEAISAFAAKNLHVSDMVLLLGGHTIGVTHCSNFQYRLYNFQNGKPDRTMNPILANQLRKICPQSATTDNVVDLDQNPLSANVVDNSFYRQIKMGRGVLQIDQELTWDPRTKKIVDWILRPVFDFQTQFGQAMVKLGSVGVLTGTQGEIRKSCRAINNPSAIQASILALLNQNQH</sequence>
<reference evidence="24 25" key="1">
    <citation type="submission" date="2023-12" db="EMBL/GenBank/DDBJ databases">
        <title>A high-quality genome assembly for Dillenia turbinata (Dilleniales).</title>
        <authorList>
            <person name="Chanderbali A."/>
        </authorList>
    </citation>
    <scope>NUCLEOTIDE SEQUENCE [LARGE SCALE GENOMIC DNA]</scope>
    <source>
        <strain evidence="24">LSX21</strain>
        <tissue evidence="24">Leaf</tissue>
    </source>
</reference>
<feature type="disulfide bond" evidence="21">
    <location>
        <begin position="201"/>
        <end position="232"/>
    </location>
</feature>
<feature type="chain" id="PRO_5042672059" description="Peroxidase" evidence="22">
    <location>
        <begin position="25"/>
        <end position="345"/>
    </location>
</feature>
<feature type="disulfide bond" evidence="21">
    <location>
        <begin position="39"/>
        <end position="118"/>
    </location>
</feature>
<dbReference type="Gene3D" id="1.10.520.10">
    <property type="match status" value="1"/>
</dbReference>
<feature type="binding site" evidence="19">
    <location>
        <position position="92"/>
    </location>
    <ligand>
        <name>Ca(2+)</name>
        <dbReference type="ChEBI" id="CHEBI:29108"/>
        <label>1</label>
    </ligand>
</feature>
<keyword evidence="15" id="KW-0325">Glycoprotein</keyword>
<dbReference type="PANTHER" id="PTHR31517:SF59">
    <property type="entry name" value="PEROXIDASE"/>
    <property type="match status" value="1"/>
</dbReference>
<evidence type="ECO:0000313" key="25">
    <source>
        <dbReference type="Proteomes" id="UP001370490"/>
    </source>
</evidence>
<protein>
    <recommendedName>
        <fullName evidence="5 22">Peroxidase</fullName>
        <ecNumber evidence="5 22">1.11.1.7</ecNumber>
    </recommendedName>
</protein>
<evidence type="ECO:0000313" key="24">
    <source>
        <dbReference type="EMBL" id="KAK6926562.1"/>
    </source>
</evidence>
<evidence type="ECO:0000256" key="8">
    <source>
        <dbReference type="ARBA" id="ARBA00022617"/>
    </source>
</evidence>
<evidence type="ECO:0000256" key="12">
    <source>
        <dbReference type="ARBA" id="ARBA00023002"/>
    </source>
</evidence>
<dbReference type="AlphaFoldDB" id="A0AAN8VFK9"/>
<feature type="binding site" evidence="19">
    <location>
        <position position="77"/>
    </location>
    <ligand>
        <name>Ca(2+)</name>
        <dbReference type="ChEBI" id="CHEBI:29108"/>
        <label>1</label>
    </ligand>
</feature>
<dbReference type="PROSITE" id="PS00435">
    <property type="entry name" value="PEROXIDASE_1"/>
    <property type="match status" value="1"/>
</dbReference>
<keyword evidence="6 22" id="KW-0964">Secreted</keyword>
<dbReference type="GO" id="GO:0140825">
    <property type="term" value="F:lactoperoxidase activity"/>
    <property type="evidence" value="ECO:0007669"/>
    <property type="project" value="UniProtKB-EC"/>
</dbReference>
<dbReference type="EMBL" id="JBAMMX010000015">
    <property type="protein sequence ID" value="KAK6926562.1"/>
    <property type="molecule type" value="Genomic_DNA"/>
</dbReference>
<dbReference type="PROSITE" id="PS50873">
    <property type="entry name" value="PEROXIDASE_4"/>
    <property type="match status" value="1"/>
</dbReference>
<feature type="binding site" evidence="19">
    <location>
        <position position="79"/>
    </location>
    <ligand>
        <name>Ca(2+)</name>
        <dbReference type="ChEBI" id="CHEBI:29108"/>
        <label>1</label>
    </ligand>
</feature>
<keyword evidence="8 22" id="KW-0349">Heme</keyword>
<dbReference type="GO" id="GO:0005576">
    <property type="term" value="C:extracellular region"/>
    <property type="evidence" value="ECO:0007669"/>
    <property type="project" value="UniProtKB-SubCell"/>
</dbReference>
<keyword evidence="9 19" id="KW-0479">Metal-binding</keyword>
<organism evidence="24 25">
    <name type="scientific">Dillenia turbinata</name>
    <dbReference type="NCBI Taxonomy" id="194707"/>
    <lineage>
        <taxon>Eukaryota</taxon>
        <taxon>Viridiplantae</taxon>
        <taxon>Streptophyta</taxon>
        <taxon>Embryophyta</taxon>
        <taxon>Tracheophyta</taxon>
        <taxon>Spermatophyta</taxon>
        <taxon>Magnoliopsida</taxon>
        <taxon>eudicotyledons</taxon>
        <taxon>Gunneridae</taxon>
        <taxon>Pentapetalae</taxon>
        <taxon>Dilleniales</taxon>
        <taxon>Dilleniaceae</taxon>
        <taxon>Dillenia</taxon>
    </lineage>
</organism>
<dbReference type="SUPFAM" id="SSF48113">
    <property type="entry name" value="Heme-dependent peroxidases"/>
    <property type="match status" value="1"/>
</dbReference>
<evidence type="ECO:0000256" key="11">
    <source>
        <dbReference type="ARBA" id="ARBA00022837"/>
    </source>
</evidence>
<dbReference type="FunFam" id="1.10.520.10:FF:000006">
    <property type="entry name" value="Peroxidase"/>
    <property type="match status" value="1"/>
</dbReference>
<comment type="cofactor">
    <cofactor evidence="19 22">
        <name>heme b</name>
        <dbReference type="ChEBI" id="CHEBI:60344"/>
    </cofactor>
    <text evidence="19 22">Binds 1 heme b (iron(II)-protoporphyrin IX) group per subunit.</text>
</comment>
<feature type="binding site" evidence="19">
    <location>
        <position position="74"/>
    </location>
    <ligand>
        <name>Ca(2+)</name>
        <dbReference type="ChEBI" id="CHEBI:29108"/>
        <label>1</label>
    </ligand>
</feature>
<feature type="binding site" evidence="19">
    <location>
        <position position="83"/>
    </location>
    <ligand>
        <name>Ca(2+)</name>
        <dbReference type="ChEBI" id="CHEBI:29108"/>
        <label>1</label>
    </ligand>
</feature>
<dbReference type="InterPro" id="IPR019794">
    <property type="entry name" value="Peroxidases_AS"/>
</dbReference>
<dbReference type="GO" id="GO:0042744">
    <property type="term" value="P:hydrogen peroxide catabolic process"/>
    <property type="evidence" value="ECO:0007669"/>
    <property type="project" value="UniProtKB-KW"/>
</dbReference>
<comment type="caution">
    <text evidence="24">The sequence shown here is derived from an EMBL/GenBank/DDBJ whole genome shotgun (WGS) entry which is preliminary data.</text>
</comment>
<dbReference type="InterPro" id="IPR019793">
    <property type="entry name" value="Peroxidases_heam-ligand_BS"/>
</dbReference>
<keyword evidence="25" id="KW-1185">Reference proteome</keyword>
<dbReference type="PANTHER" id="PTHR31517">
    <property type="match status" value="1"/>
</dbReference>
<accession>A0AAN8VFK9</accession>
<feature type="binding site" evidence="19">
    <location>
        <position position="255"/>
    </location>
    <ligand>
        <name>Ca(2+)</name>
        <dbReference type="ChEBI" id="CHEBI:29108"/>
        <label>2</label>
    </ligand>
</feature>
<feature type="site" description="Transition state stabilizer" evidence="20">
    <location>
        <position position="69"/>
    </location>
</feature>
<feature type="binding site" evidence="19">
    <location>
        <position position="195"/>
    </location>
    <ligand>
        <name>Ca(2+)</name>
        <dbReference type="ChEBI" id="CHEBI:29108"/>
        <label>2</label>
    </ligand>
</feature>
<keyword evidence="13 19" id="KW-0408">Iron</keyword>
<evidence type="ECO:0000256" key="18">
    <source>
        <dbReference type="PIRSR" id="PIRSR600823-2"/>
    </source>
</evidence>
<evidence type="ECO:0000256" key="21">
    <source>
        <dbReference type="PIRSR" id="PIRSR600823-5"/>
    </source>
</evidence>
<evidence type="ECO:0000256" key="15">
    <source>
        <dbReference type="ARBA" id="ARBA00023180"/>
    </source>
</evidence>